<protein>
    <recommendedName>
        <fullName evidence="6">CCHC-type domain-containing protein</fullName>
    </recommendedName>
</protein>
<sequence length="337" mass="38604">MAEPNLEGLSLQGEEEEGFIFDFEEEGDEHLDFRWCLVGRFLCDRPIHVNSMQVRMANLWCPLMGVKIKEARSGLFLFHFSHPLDMEGVLKGGPWTFDNNMLIMEPVQLGMQIEQVPLNHAELWVQIHNLPVGLMKEKVGSTLANYIGEFVEYDKNNNTSFWRQYMCVRVKVDVRQPLKKDQRVKNKEGAWCKVNFKYEKLGVFCFVCGIMGHSENKCVVRFSMEHNDGRREWSADIRADPRRRGGRQTSRWLREEGGGAGEGVSGARVEQMQENGANPVEDPTRAEVAGKRQLSHENNAAITTRQNKKTVIIAQQTNPTVTLPTHQYNPSSHHYSQ</sequence>
<dbReference type="AlphaFoldDB" id="A0A392NBF9"/>
<dbReference type="InterPro" id="IPR025836">
    <property type="entry name" value="Zn_knuckle_CX2CX4HX4C"/>
</dbReference>
<feature type="compositionally biased region" description="Polar residues" evidence="1">
    <location>
        <begin position="296"/>
        <end position="305"/>
    </location>
</feature>
<feature type="region of interest" description="Disordered" evidence="1">
    <location>
        <begin position="239"/>
        <end position="307"/>
    </location>
</feature>
<dbReference type="InterPro" id="IPR040256">
    <property type="entry name" value="At4g02000-like"/>
</dbReference>
<dbReference type="Pfam" id="PF14111">
    <property type="entry name" value="DUF4283"/>
    <property type="match status" value="1"/>
</dbReference>
<proteinExistence type="predicted"/>
<evidence type="ECO:0000313" key="4">
    <source>
        <dbReference type="EMBL" id="MCH96465.1"/>
    </source>
</evidence>
<dbReference type="EMBL" id="LXQA010032387">
    <property type="protein sequence ID" value="MCH96465.1"/>
    <property type="molecule type" value="Genomic_DNA"/>
</dbReference>
<evidence type="ECO:0008006" key="6">
    <source>
        <dbReference type="Google" id="ProtNLM"/>
    </source>
</evidence>
<dbReference type="InterPro" id="IPR025558">
    <property type="entry name" value="DUF4283"/>
</dbReference>
<dbReference type="PANTHER" id="PTHR31286:SF153">
    <property type="entry name" value="DUF4283 DOMAIN PROTEIN"/>
    <property type="match status" value="1"/>
</dbReference>
<dbReference type="Pfam" id="PF14392">
    <property type="entry name" value="zf-CCHC_4"/>
    <property type="match status" value="1"/>
</dbReference>
<dbReference type="Proteomes" id="UP000265520">
    <property type="component" value="Unassembled WGS sequence"/>
</dbReference>
<evidence type="ECO:0000313" key="5">
    <source>
        <dbReference type="Proteomes" id="UP000265520"/>
    </source>
</evidence>
<evidence type="ECO:0000259" key="3">
    <source>
        <dbReference type="Pfam" id="PF14392"/>
    </source>
</evidence>
<accession>A0A392NBF9</accession>
<feature type="domain" description="Zinc knuckle CX2CX4HX4C" evidence="3">
    <location>
        <begin position="172"/>
        <end position="218"/>
    </location>
</feature>
<dbReference type="PANTHER" id="PTHR31286">
    <property type="entry name" value="GLYCINE-RICH CELL WALL STRUCTURAL PROTEIN 1.8-LIKE"/>
    <property type="match status" value="1"/>
</dbReference>
<reference evidence="4 5" key="1">
    <citation type="journal article" date="2018" name="Front. Plant Sci.">
        <title>Red Clover (Trifolium pratense) and Zigzag Clover (T. medium) - A Picture of Genomic Similarities and Differences.</title>
        <authorList>
            <person name="Dluhosova J."/>
            <person name="Istvanek J."/>
            <person name="Nedelnik J."/>
            <person name="Repkova J."/>
        </authorList>
    </citation>
    <scope>NUCLEOTIDE SEQUENCE [LARGE SCALE GENOMIC DNA]</scope>
    <source>
        <strain evidence="5">cv. 10/8</strain>
        <tissue evidence="4">Leaf</tissue>
    </source>
</reference>
<evidence type="ECO:0000259" key="2">
    <source>
        <dbReference type="Pfam" id="PF14111"/>
    </source>
</evidence>
<keyword evidence="5" id="KW-1185">Reference proteome</keyword>
<name>A0A392NBF9_9FABA</name>
<organism evidence="4 5">
    <name type="scientific">Trifolium medium</name>
    <dbReference type="NCBI Taxonomy" id="97028"/>
    <lineage>
        <taxon>Eukaryota</taxon>
        <taxon>Viridiplantae</taxon>
        <taxon>Streptophyta</taxon>
        <taxon>Embryophyta</taxon>
        <taxon>Tracheophyta</taxon>
        <taxon>Spermatophyta</taxon>
        <taxon>Magnoliopsida</taxon>
        <taxon>eudicotyledons</taxon>
        <taxon>Gunneridae</taxon>
        <taxon>Pentapetalae</taxon>
        <taxon>rosids</taxon>
        <taxon>fabids</taxon>
        <taxon>Fabales</taxon>
        <taxon>Fabaceae</taxon>
        <taxon>Papilionoideae</taxon>
        <taxon>50 kb inversion clade</taxon>
        <taxon>NPAAA clade</taxon>
        <taxon>Hologalegina</taxon>
        <taxon>IRL clade</taxon>
        <taxon>Trifolieae</taxon>
        <taxon>Trifolium</taxon>
    </lineage>
</organism>
<feature type="domain" description="DUF4283" evidence="2">
    <location>
        <begin position="32"/>
        <end position="107"/>
    </location>
</feature>
<evidence type="ECO:0000256" key="1">
    <source>
        <dbReference type="SAM" id="MobiDB-lite"/>
    </source>
</evidence>
<comment type="caution">
    <text evidence="4">The sequence shown here is derived from an EMBL/GenBank/DDBJ whole genome shotgun (WGS) entry which is preliminary data.</text>
</comment>
<feature type="non-terminal residue" evidence="4">
    <location>
        <position position="337"/>
    </location>
</feature>